<keyword evidence="5 7" id="KW-1133">Transmembrane helix</keyword>
<proteinExistence type="inferred from homology"/>
<dbReference type="OrthoDB" id="9797790at2"/>
<feature type="transmembrane region" description="Helical" evidence="7">
    <location>
        <begin position="213"/>
        <end position="242"/>
    </location>
</feature>
<evidence type="ECO:0000256" key="3">
    <source>
        <dbReference type="ARBA" id="ARBA00022475"/>
    </source>
</evidence>
<evidence type="ECO:0000256" key="1">
    <source>
        <dbReference type="ARBA" id="ARBA00004651"/>
    </source>
</evidence>
<keyword evidence="9" id="KW-1185">Reference proteome</keyword>
<sequence>MGDMLLSVLSQPLWIFISVLARISPPLMMAPPTRSSAVPVRVRGLIAVSAAALVTPVALSGAQPMPGDILNIALSLVGELLLGGVLGSILLLAITSLQIAGQAIGNLAGFDLATSIDPSSDEEMPVISNMLGWLAMVILLLMGGHRELMECCLESFTRYPVGSVVFEARWLEEFDSVLRHTFVIGIRAAAPLATALLLSNLITGLLARTLPQLNVLAIGFNINAMALLMLLFLAVGGVSWVYQTELSVWIDSCHRIVASSPS</sequence>
<evidence type="ECO:0000256" key="4">
    <source>
        <dbReference type="ARBA" id="ARBA00022692"/>
    </source>
</evidence>
<keyword evidence="6 7" id="KW-0472">Membrane</keyword>
<organism evidence="8 9">
    <name type="scientific">Aureliella helgolandensis</name>
    <dbReference type="NCBI Taxonomy" id="2527968"/>
    <lineage>
        <taxon>Bacteria</taxon>
        <taxon>Pseudomonadati</taxon>
        <taxon>Planctomycetota</taxon>
        <taxon>Planctomycetia</taxon>
        <taxon>Pirellulales</taxon>
        <taxon>Pirellulaceae</taxon>
        <taxon>Aureliella</taxon>
    </lineage>
</organism>
<dbReference type="GO" id="GO:0006605">
    <property type="term" value="P:protein targeting"/>
    <property type="evidence" value="ECO:0007669"/>
    <property type="project" value="InterPro"/>
</dbReference>
<gene>
    <name evidence="8" type="ORF">Q31a_61240</name>
</gene>
<dbReference type="AlphaFoldDB" id="A0A518GGK4"/>
<feature type="transmembrane region" description="Helical" evidence="7">
    <location>
        <begin position="40"/>
        <end position="59"/>
    </location>
</feature>
<dbReference type="RefSeq" id="WP_145085556.1">
    <property type="nucleotide sequence ID" value="NZ_CP036298.1"/>
</dbReference>
<comment type="subcellular location">
    <subcellularLocation>
        <location evidence="1">Cell membrane</location>
        <topology evidence="1">Multi-pass membrane protein</topology>
    </subcellularLocation>
</comment>
<keyword evidence="8" id="KW-0966">Cell projection</keyword>
<keyword evidence="4 7" id="KW-0812">Transmembrane</keyword>
<dbReference type="Proteomes" id="UP000318017">
    <property type="component" value="Chromosome"/>
</dbReference>
<dbReference type="PRINTS" id="PR00953">
    <property type="entry name" value="TYPE3IMRPROT"/>
</dbReference>
<dbReference type="KEGG" id="ahel:Q31a_61240"/>
<evidence type="ECO:0000256" key="5">
    <source>
        <dbReference type="ARBA" id="ARBA00022989"/>
    </source>
</evidence>
<feature type="transmembrane region" description="Helical" evidence="7">
    <location>
        <begin position="80"/>
        <end position="104"/>
    </location>
</feature>
<evidence type="ECO:0000313" key="8">
    <source>
        <dbReference type="EMBL" id="QDV27731.1"/>
    </source>
</evidence>
<accession>A0A518GGK4</accession>
<name>A0A518GGK4_9BACT</name>
<dbReference type="PANTHER" id="PTHR30065">
    <property type="entry name" value="FLAGELLAR BIOSYNTHETIC PROTEIN FLIR"/>
    <property type="match status" value="1"/>
</dbReference>
<reference evidence="8 9" key="1">
    <citation type="submission" date="2019-02" db="EMBL/GenBank/DDBJ databases">
        <title>Deep-cultivation of Planctomycetes and their phenomic and genomic characterization uncovers novel biology.</title>
        <authorList>
            <person name="Wiegand S."/>
            <person name="Jogler M."/>
            <person name="Boedeker C."/>
            <person name="Pinto D."/>
            <person name="Vollmers J."/>
            <person name="Rivas-Marin E."/>
            <person name="Kohn T."/>
            <person name="Peeters S.H."/>
            <person name="Heuer A."/>
            <person name="Rast P."/>
            <person name="Oberbeckmann S."/>
            <person name="Bunk B."/>
            <person name="Jeske O."/>
            <person name="Meyerdierks A."/>
            <person name="Storesund J.E."/>
            <person name="Kallscheuer N."/>
            <person name="Luecker S."/>
            <person name="Lage O.M."/>
            <person name="Pohl T."/>
            <person name="Merkel B.J."/>
            <person name="Hornburger P."/>
            <person name="Mueller R.-W."/>
            <person name="Bruemmer F."/>
            <person name="Labrenz M."/>
            <person name="Spormann A.M."/>
            <person name="Op den Camp H."/>
            <person name="Overmann J."/>
            <person name="Amann R."/>
            <person name="Jetten M.S.M."/>
            <person name="Mascher T."/>
            <person name="Medema M.H."/>
            <person name="Devos D.P."/>
            <person name="Kaster A.-K."/>
            <person name="Ovreas L."/>
            <person name="Rohde M."/>
            <person name="Galperin M.Y."/>
            <person name="Jogler C."/>
        </authorList>
    </citation>
    <scope>NUCLEOTIDE SEQUENCE [LARGE SCALE GENOMIC DNA]</scope>
    <source>
        <strain evidence="8 9">Q31a</strain>
    </source>
</reference>
<evidence type="ECO:0000313" key="9">
    <source>
        <dbReference type="Proteomes" id="UP000318017"/>
    </source>
</evidence>
<feature type="transmembrane region" description="Helical" evidence="7">
    <location>
        <begin position="188"/>
        <end position="207"/>
    </location>
</feature>
<dbReference type="PANTHER" id="PTHR30065:SF1">
    <property type="entry name" value="SURFACE PRESENTATION OF ANTIGENS PROTEIN SPAR"/>
    <property type="match status" value="1"/>
</dbReference>
<dbReference type="Pfam" id="PF01311">
    <property type="entry name" value="Bac_export_1"/>
    <property type="match status" value="1"/>
</dbReference>
<keyword evidence="8" id="KW-0969">Cilium</keyword>
<dbReference type="GO" id="GO:0005886">
    <property type="term" value="C:plasma membrane"/>
    <property type="evidence" value="ECO:0007669"/>
    <property type="project" value="UniProtKB-SubCell"/>
</dbReference>
<keyword evidence="3" id="KW-1003">Cell membrane</keyword>
<evidence type="ECO:0000256" key="2">
    <source>
        <dbReference type="ARBA" id="ARBA00009772"/>
    </source>
</evidence>
<dbReference type="InterPro" id="IPR002010">
    <property type="entry name" value="T3SS_IM_R"/>
</dbReference>
<evidence type="ECO:0000256" key="6">
    <source>
        <dbReference type="ARBA" id="ARBA00023136"/>
    </source>
</evidence>
<protein>
    <submittedName>
        <fullName evidence="8">Flagellar biosynthesis protein FliR</fullName>
    </submittedName>
</protein>
<keyword evidence="8" id="KW-0282">Flagellum</keyword>
<dbReference type="EMBL" id="CP036298">
    <property type="protein sequence ID" value="QDV27731.1"/>
    <property type="molecule type" value="Genomic_DNA"/>
</dbReference>
<comment type="similarity">
    <text evidence="2">Belongs to the FliR/MopE/SpaR family.</text>
</comment>
<evidence type="ECO:0000256" key="7">
    <source>
        <dbReference type="SAM" id="Phobius"/>
    </source>
</evidence>